<accession>A0A5K8A9G2</accession>
<gene>
    <name evidence="1" type="ORF">DSCOOX_22990</name>
</gene>
<evidence type="ECO:0000313" key="1">
    <source>
        <dbReference type="EMBL" id="BBO89119.1"/>
    </source>
</evidence>
<proteinExistence type="predicted"/>
<dbReference type="AlphaFoldDB" id="A0A5K8A9G2"/>
<name>A0A5K8A9G2_9BACT</name>
<sequence>MIQIEIEIGIAIEIEKEMGRRHADWMSIDMGNWKTGNRLLPFCQPVIPIYIVDSDFDPDFDKPELHAITLGPRVTAFGFSAFLSPSKRNAFECQILNDKCRMVDFCSI</sequence>
<keyword evidence="2" id="KW-1185">Reference proteome</keyword>
<dbReference type="Proteomes" id="UP000422108">
    <property type="component" value="Chromosome"/>
</dbReference>
<evidence type="ECO:0000313" key="2">
    <source>
        <dbReference type="Proteomes" id="UP000422108"/>
    </source>
</evidence>
<reference evidence="1 2" key="1">
    <citation type="submission" date="2019-11" db="EMBL/GenBank/DDBJ databases">
        <title>Comparative genomics of hydrocarbon-degrading Desulfosarcina strains.</title>
        <authorList>
            <person name="Watanabe M."/>
            <person name="Kojima H."/>
            <person name="Fukui M."/>
        </authorList>
    </citation>
    <scope>NUCLEOTIDE SEQUENCE [LARGE SCALE GENOMIC DNA]</scope>
    <source>
        <strain evidence="2">oXyS1</strain>
    </source>
</reference>
<protein>
    <submittedName>
        <fullName evidence="1">Uncharacterized protein</fullName>
    </submittedName>
</protein>
<organism evidence="1 2">
    <name type="scientific">Desulfosarcina ovata subsp. ovata</name>
    <dbReference type="NCBI Taxonomy" id="2752305"/>
    <lineage>
        <taxon>Bacteria</taxon>
        <taxon>Pseudomonadati</taxon>
        <taxon>Thermodesulfobacteriota</taxon>
        <taxon>Desulfobacteria</taxon>
        <taxon>Desulfobacterales</taxon>
        <taxon>Desulfosarcinaceae</taxon>
        <taxon>Desulfosarcina</taxon>
    </lineage>
</organism>
<dbReference type="EMBL" id="AP021879">
    <property type="protein sequence ID" value="BBO89119.1"/>
    <property type="molecule type" value="Genomic_DNA"/>
</dbReference>